<keyword evidence="2" id="KW-1185">Reference proteome</keyword>
<evidence type="ECO:0000313" key="3">
    <source>
        <dbReference type="WBParaSite" id="nRc.2.0.1.t12508-RA"/>
    </source>
</evidence>
<reference evidence="3" key="1">
    <citation type="submission" date="2022-11" db="UniProtKB">
        <authorList>
            <consortium name="WormBaseParasite"/>
        </authorList>
    </citation>
    <scope>IDENTIFICATION</scope>
</reference>
<proteinExistence type="predicted"/>
<dbReference type="WBParaSite" id="nRc.2.0.1.t12508-RA">
    <property type="protein sequence ID" value="nRc.2.0.1.t12508-RA"/>
    <property type="gene ID" value="nRc.2.0.1.g12508"/>
</dbReference>
<sequence length="188" mass="21488">MAQNQKNIKGIIFDSPLRPSPEFKYTPVAYLLPGLLSISTRPIRRESPGPPRLHVSKNRMEPPPVCRPPPKNQGPIALRRQRFRPTAKLAWASGGGDSVHKKTLTTKAVRSKRFDTIFLSIRNIVVEFFFEEICLPSLNENGKSSLLPEQENVMHKSANVCRSKKDKAYRFQTHLHKRFAAYSKKNRL</sequence>
<organism evidence="2 3">
    <name type="scientific">Romanomermis culicivorax</name>
    <name type="common">Nematode worm</name>
    <dbReference type="NCBI Taxonomy" id="13658"/>
    <lineage>
        <taxon>Eukaryota</taxon>
        <taxon>Metazoa</taxon>
        <taxon>Ecdysozoa</taxon>
        <taxon>Nematoda</taxon>
        <taxon>Enoplea</taxon>
        <taxon>Dorylaimia</taxon>
        <taxon>Mermithida</taxon>
        <taxon>Mermithoidea</taxon>
        <taxon>Mermithidae</taxon>
        <taxon>Romanomermis</taxon>
    </lineage>
</organism>
<dbReference type="Proteomes" id="UP000887565">
    <property type="component" value="Unplaced"/>
</dbReference>
<evidence type="ECO:0000256" key="1">
    <source>
        <dbReference type="SAM" id="MobiDB-lite"/>
    </source>
</evidence>
<accession>A0A915IFD2</accession>
<dbReference type="AlphaFoldDB" id="A0A915IFD2"/>
<name>A0A915IFD2_ROMCU</name>
<evidence type="ECO:0000313" key="2">
    <source>
        <dbReference type="Proteomes" id="UP000887565"/>
    </source>
</evidence>
<feature type="region of interest" description="Disordered" evidence="1">
    <location>
        <begin position="42"/>
        <end position="76"/>
    </location>
</feature>
<protein>
    <submittedName>
        <fullName evidence="3">Uncharacterized protein</fullName>
    </submittedName>
</protein>
<feature type="compositionally biased region" description="Pro residues" evidence="1">
    <location>
        <begin position="61"/>
        <end position="72"/>
    </location>
</feature>